<dbReference type="PANTHER" id="PTHR36536">
    <property type="entry name" value="UPF0111 PROTEIN HI_1603"/>
    <property type="match status" value="1"/>
</dbReference>
<dbReference type="Gene3D" id="1.20.58.220">
    <property type="entry name" value="Phosphate transport system protein phou homolog 2, domain 2"/>
    <property type="match status" value="1"/>
</dbReference>
<protein>
    <submittedName>
        <fullName evidence="2">DUF47 family protein</fullName>
    </submittedName>
</protein>
<organism evidence="2">
    <name type="scientific">Thermosphaera aggregans</name>
    <dbReference type="NCBI Taxonomy" id="54254"/>
    <lineage>
        <taxon>Archaea</taxon>
        <taxon>Thermoproteota</taxon>
        <taxon>Thermoprotei</taxon>
        <taxon>Desulfurococcales</taxon>
        <taxon>Desulfurococcaceae</taxon>
        <taxon>Thermosphaera</taxon>
    </lineage>
</organism>
<comment type="similarity">
    <text evidence="1">Belongs to the UPF0111 family.</text>
</comment>
<dbReference type="InterPro" id="IPR038078">
    <property type="entry name" value="PhoU-like_sf"/>
</dbReference>
<reference evidence="2" key="1">
    <citation type="journal article" date="2020" name="mSystems">
        <title>Genome- and Community-Level Interaction Insights into Carbon Utilization and Element Cycling Functions of Hydrothermarchaeota in Hydrothermal Sediment.</title>
        <authorList>
            <person name="Zhou Z."/>
            <person name="Liu Y."/>
            <person name="Xu W."/>
            <person name="Pan J."/>
            <person name="Luo Z.H."/>
            <person name="Li M."/>
        </authorList>
    </citation>
    <scope>NUCLEOTIDE SEQUENCE [LARGE SCALE GENOMIC DNA]</scope>
    <source>
        <strain evidence="2">SpSt-23</strain>
    </source>
</reference>
<evidence type="ECO:0000256" key="1">
    <source>
        <dbReference type="ARBA" id="ARBA00008591"/>
    </source>
</evidence>
<dbReference type="AlphaFoldDB" id="A0A7C2FGI7"/>
<gene>
    <name evidence="2" type="ORF">ENP55_01675</name>
</gene>
<proteinExistence type="inferred from homology"/>
<accession>A0A7C2FGI7</accession>
<comment type="caution">
    <text evidence="2">The sequence shown here is derived from an EMBL/GenBank/DDBJ whole genome shotgun (WGS) entry which is preliminary data.</text>
</comment>
<sequence length="215" mass="24969">MISRFIEQVFEKVKSHSKYVLNGVELLNELLNALKENDMENAENSFNELLLVEKQADTVKREIIKELHSSFLHPDDREDILRLTIELDKVVGFAKSAAKRLIIIHHVGVRIPDYYYQVIEEMMNNTVEACNFVVNMVENIIKDPSKALEYSNMIEKREEEVDELRFKFLEKLSKDCSETVTPICLFLPGIIDDIEEITDRAEDVGDIYKLFIIGK</sequence>
<dbReference type="SUPFAM" id="SSF109755">
    <property type="entry name" value="PhoU-like"/>
    <property type="match status" value="1"/>
</dbReference>
<dbReference type="Pfam" id="PF01865">
    <property type="entry name" value="PhoU_div"/>
    <property type="match status" value="1"/>
</dbReference>
<evidence type="ECO:0000313" key="2">
    <source>
        <dbReference type="EMBL" id="HEF87020.1"/>
    </source>
</evidence>
<name>A0A7C2FGI7_9CREN</name>
<dbReference type="PANTHER" id="PTHR36536:SF3">
    <property type="entry name" value="UPF0111 PROTEIN HI_1603"/>
    <property type="match status" value="1"/>
</dbReference>
<dbReference type="InterPro" id="IPR002727">
    <property type="entry name" value="DUF47"/>
</dbReference>
<dbReference type="EMBL" id="DSJT01000005">
    <property type="protein sequence ID" value="HEF87020.1"/>
    <property type="molecule type" value="Genomic_DNA"/>
</dbReference>
<dbReference type="InterPro" id="IPR018445">
    <property type="entry name" value="Put_Phosphate_transp_reg"/>
</dbReference>